<evidence type="ECO:0000256" key="4">
    <source>
        <dbReference type="SAM" id="MobiDB-lite"/>
    </source>
</evidence>
<feature type="repeat" description="ANK" evidence="3">
    <location>
        <begin position="509"/>
        <end position="541"/>
    </location>
</feature>
<reference evidence="5" key="1">
    <citation type="submission" date="2021-01" db="EMBL/GenBank/DDBJ databases">
        <authorList>
            <person name="Corre E."/>
            <person name="Pelletier E."/>
            <person name="Niang G."/>
            <person name="Scheremetjew M."/>
            <person name="Finn R."/>
            <person name="Kale V."/>
            <person name="Holt S."/>
            <person name="Cochrane G."/>
            <person name="Meng A."/>
            <person name="Brown T."/>
            <person name="Cohen L."/>
        </authorList>
    </citation>
    <scope>NUCLEOTIDE SEQUENCE</scope>
    <source>
        <strain evidence="5">CCMP1510</strain>
    </source>
</reference>
<dbReference type="EMBL" id="HBIJ01008013">
    <property type="protein sequence ID" value="CAE0364892.1"/>
    <property type="molecule type" value="Transcribed_RNA"/>
</dbReference>
<dbReference type="SUPFAM" id="SSF48403">
    <property type="entry name" value="Ankyrin repeat"/>
    <property type="match status" value="1"/>
</dbReference>
<feature type="region of interest" description="Disordered" evidence="4">
    <location>
        <begin position="358"/>
        <end position="386"/>
    </location>
</feature>
<dbReference type="PROSITE" id="PS50088">
    <property type="entry name" value="ANK_REPEAT"/>
    <property type="match status" value="1"/>
</dbReference>
<gene>
    <name evidence="5" type="ORF">ALAG00032_LOCUS5634</name>
</gene>
<accession>A0A7S3NJJ4</accession>
<dbReference type="Pfam" id="PF13857">
    <property type="entry name" value="Ank_5"/>
    <property type="match status" value="1"/>
</dbReference>
<evidence type="ECO:0000256" key="2">
    <source>
        <dbReference type="ARBA" id="ARBA00023043"/>
    </source>
</evidence>
<dbReference type="InterPro" id="IPR050776">
    <property type="entry name" value="Ank_Repeat/CDKN_Inhibitor"/>
</dbReference>
<dbReference type="PROSITE" id="PS50297">
    <property type="entry name" value="ANK_REP_REGION"/>
    <property type="match status" value="1"/>
</dbReference>
<name>A0A7S3NJJ4_9STRA</name>
<dbReference type="AlphaFoldDB" id="A0A7S3NJJ4"/>
<keyword evidence="2 3" id="KW-0040">ANK repeat</keyword>
<feature type="compositionally biased region" description="Basic and acidic residues" evidence="4">
    <location>
        <begin position="420"/>
        <end position="435"/>
    </location>
</feature>
<dbReference type="Gene3D" id="1.25.40.20">
    <property type="entry name" value="Ankyrin repeat-containing domain"/>
    <property type="match status" value="1"/>
</dbReference>
<dbReference type="SMART" id="SM00248">
    <property type="entry name" value="ANK"/>
    <property type="match status" value="2"/>
</dbReference>
<evidence type="ECO:0000256" key="1">
    <source>
        <dbReference type="ARBA" id="ARBA00022737"/>
    </source>
</evidence>
<sequence>MAAEMSTAAEMASSNDDLASRLRIFYELHNPEKLVNVDRLVEMYRNREHELWSAMSERYGAEAVRSSAVANLCRRYASSEGEGVVFHQQQEQTIARRHVVMHGEVLAEILITLIIGDCLDEEMRQRETLFSTSSHTAVCAHRILIRLSSKAKLHLKKNGGLRVVVEQCGPEYVAWTEPGITNATSRSIFVLIDRALTQWACAELKEMPLYALVNSQNDSAHCASSMSTAIIQTEAWRAIMAKSKMTVEDEIQWLRDTTYRAQSFSIHATEIAAHIEHRIIQNPIHVRCSLSQQLEFTAQLGAALIDLCETLTAMANTSQNQEEIDSVGRLIRLTRRLVGLSATCRNRLFTGQLAKIAMPPPYSQENNNNDDDDIVEIIQPPNTPIPQVVDLTAEDELTEDHLPQALCRDADFEEDESDGEHDINNNEKGAHFKDSRGRRRRSGRPSDVDALLARAATRGRGQAHWRASQASILAKRMDRAIWDAFRSAEFEPLLSLLDHGASANYSRLSKETALMAAAYCGRDDVAKRLLELGADPEATDSQGNTAVTLARVQGHNQLAEYIHGLIVHRYEQNKNNKYSLNGEEERQFEEQVATTVPHEIEIDRRASKRRRGDDSFIEDDNHHEEEIIMSQPALASSTASDLPINASSATALQGKRIQRSADDDDLINKLLLRKRDF</sequence>
<feature type="region of interest" description="Disordered" evidence="4">
    <location>
        <begin position="412"/>
        <end position="447"/>
    </location>
</feature>
<dbReference type="PANTHER" id="PTHR24201">
    <property type="entry name" value="ANK_REP_REGION DOMAIN-CONTAINING PROTEIN"/>
    <property type="match status" value="1"/>
</dbReference>
<protein>
    <submittedName>
        <fullName evidence="5">Uncharacterized protein</fullName>
    </submittedName>
</protein>
<proteinExistence type="predicted"/>
<keyword evidence="1" id="KW-0677">Repeat</keyword>
<organism evidence="5">
    <name type="scientific">Aureoumbra lagunensis</name>
    <dbReference type="NCBI Taxonomy" id="44058"/>
    <lineage>
        <taxon>Eukaryota</taxon>
        <taxon>Sar</taxon>
        <taxon>Stramenopiles</taxon>
        <taxon>Ochrophyta</taxon>
        <taxon>Pelagophyceae</taxon>
        <taxon>Pelagomonadales</taxon>
        <taxon>Aureoumbra</taxon>
    </lineage>
</organism>
<dbReference type="InterPro" id="IPR002110">
    <property type="entry name" value="Ankyrin_rpt"/>
</dbReference>
<dbReference type="PANTHER" id="PTHR24201:SF15">
    <property type="entry name" value="ANKYRIN REPEAT DOMAIN-CONTAINING PROTEIN 66"/>
    <property type="match status" value="1"/>
</dbReference>
<dbReference type="InterPro" id="IPR036770">
    <property type="entry name" value="Ankyrin_rpt-contain_sf"/>
</dbReference>
<evidence type="ECO:0000256" key="3">
    <source>
        <dbReference type="PROSITE-ProRule" id="PRU00023"/>
    </source>
</evidence>
<evidence type="ECO:0000313" key="5">
    <source>
        <dbReference type="EMBL" id="CAE0364892.1"/>
    </source>
</evidence>